<dbReference type="Gene3D" id="3.40.50.150">
    <property type="entry name" value="Vaccinia Virus protein VP39"/>
    <property type="match status" value="1"/>
</dbReference>
<accession>H3ZKZ8</accession>
<dbReference type="PANTHER" id="PTHR43861:SF1">
    <property type="entry name" value="TRANS-ACONITATE 2-METHYLTRANSFERASE"/>
    <property type="match status" value="1"/>
</dbReference>
<dbReference type="CDD" id="cd02440">
    <property type="entry name" value="AdoMet_MTases"/>
    <property type="match status" value="1"/>
</dbReference>
<dbReference type="InterPro" id="IPR010863">
    <property type="entry name" value="EarA-like"/>
</dbReference>
<dbReference type="InterPro" id="IPR025714">
    <property type="entry name" value="Methyltranfer_dom"/>
</dbReference>
<dbReference type="RefSeq" id="WP_004066942.1">
    <property type="nucleotide sequence ID" value="NC_022084.1"/>
</dbReference>
<dbReference type="OrthoDB" id="182741at2157"/>
<dbReference type="Pfam" id="PF13847">
    <property type="entry name" value="Methyltransf_31"/>
    <property type="match status" value="1"/>
</dbReference>
<sequence>MNTNFLNTLRYVGKNKLRLLRYLARTYPSPAYLSEIAKATNLSIQEVKDMLLGTASIHQDDKSLVDLGLVDIVEGEGFKYYRLSEEGKSFLDFLESQNVKEKLLFQKNGVKTLVRVLDTTLSFAVNLALLNLLKLGLEYGVFHAINEKKHYADALVDIPVRNKVLLKTMLETYTTLGFAETAFNRIWGRSINYKLELDIGSISYLTLDVIPIFDRMLEFVEVSLNSNSPISLMDFDKNAEFWDMRLNSHLTRIYRTIIKEVGGITRGKRVLDLGCGSVSPEEIGKIVGYEGVYTGVDFSHNLLNIAKRRVKRNGLDWVTLKEIDVQKVKPKGEYDVVIVSFLLEYIPNIQHVISSAVNALGEGGKLIIVEPFRENYPGIEAWEFFEKLTKEFIKFPSKNEIIYSLESTGRTFRVEEFGKSVLAIEVL</sequence>
<organism evidence="2 3">
    <name type="scientific">Thermococcus litoralis (strain ATCC 51850 / DSM 5473 / JCM 8560 / NS-C)</name>
    <dbReference type="NCBI Taxonomy" id="523849"/>
    <lineage>
        <taxon>Archaea</taxon>
        <taxon>Methanobacteriati</taxon>
        <taxon>Methanobacteriota</taxon>
        <taxon>Thermococci</taxon>
        <taxon>Thermococcales</taxon>
        <taxon>Thermococcaceae</taxon>
        <taxon>Thermococcus</taxon>
    </lineage>
</organism>
<keyword evidence="3" id="KW-1185">Reference proteome</keyword>
<dbReference type="GeneID" id="16550848"/>
<dbReference type="InterPro" id="IPR036390">
    <property type="entry name" value="WH_DNA-bd_sf"/>
</dbReference>
<evidence type="ECO:0000259" key="1">
    <source>
        <dbReference type="Pfam" id="PF13847"/>
    </source>
</evidence>
<dbReference type="HOGENOM" id="CLU_052780_0_0_2"/>
<name>H3ZKZ8_THELN</name>
<dbReference type="PaxDb" id="523849-OCC_07556"/>
<dbReference type="Proteomes" id="UP000015502">
    <property type="component" value="Chromosome"/>
</dbReference>
<dbReference type="SUPFAM" id="SSF53335">
    <property type="entry name" value="S-adenosyl-L-methionine-dependent methyltransferases"/>
    <property type="match status" value="1"/>
</dbReference>
<dbReference type="PANTHER" id="PTHR43861">
    <property type="entry name" value="TRANS-ACONITATE 2-METHYLTRANSFERASE-RELATED"/>
    <property type="match status" value="1"/>
</dbReference>
<dbReference type="InterPro" id="IPR029063">
    <property type="entry name" value="SAM-dependent_MTases_sf"/>
</dbReference>
<dbReference type="EMBL" id="CP006670">
    <property type="protein sequence ID" value="EHR79337.1"/>
    <property type="molecule type" value="Genomic_DNA"/>
</dbReference>
<gene>
    <name evidence="2" type="ORF">OCC_07556</name>
</gene>
<feature type="domain" description="Methyltransferase" evidence="1">
    <location>
        <begin position="265"/>
        <end position="372"/>
    </location>
</feature>
<protein>
    <recommendedName>
        <fullName evidence="1">Methyltransferase domain-containing protein</fullName>
    </recommendedName>
</protein>
<proteinExistence type="predicted"/>
<dbReference type="SUPFAM" id="SSF46785">
    <property type="entry name" value="Winged helix' DNA-binding domain"/>
    <property type="match status" value="1"/>
</dbReference>
<dbReference type="KEGG" id="tlt:OCC_07556"/>
<evidence type="ECO:0000313" key="2">
    <source>
        <dbReference type="EMBL" id="EHR79337.1"/>
    </source>
</evidence>
<dbReference type="AlphaFoldDB" id="H3ZKZ8"/>
<dbReference type="STRING" id="523849.OCC_07556"/>
<reference evidence="2 3" key="1">
    <citation type="journal article" date="2012" name="J. Bacteriol.">
        <title>Genome sequence of the model hyperthermophilic archaeon Thermococcus litoralis NS-C.</title>
        <authorList>
            <person name="Gardner A.F."/>
            <person name="Kumar S."/>
            <person name="Perler F.B."/>
        </authorList>
    </citation>
    <scope>NUCLEOTIDE SEQUENCE [LARGE SCALE GENOMIC DNA]</scope>
    <source>
        <strain evidence="3">ATCC 51850 / DSM 5473 / JCM 8560 / NS-C</strain>
    </source>
</reference>
<dbReference type="Pfam" id="PF07381">
    <property type="entry name" value="EarA"/>
    <property type="match status" value="1"/>
</dbReference>
<evidence type="ECO:0000313" key="3">
    <source>
        <dbReference type="Proteomes" id="UP000015502"/>
    </source>
</evidence>